<name>A0A0P1ACY4_PLAHL</name>
<dbReference type="EMBL" id="CCYD01000322">
    <property type="protein sequence ID" value="CEG38583.1"/>
    <property type="molecule type" value="Genomic_DNA"/>
</dbReference>
<accession>A0A0P1ACY4</accession>
<dbReference type="RefSeq" id="XP_024574952.1">
    <property type="nucleotide sequence ID" value="XM_024724035.1"/>
</dbReference>
<reference evidence="2" key="1">
    <citation type="submission" date="2014-09" db="EMBL/GenBank/DDBJ databases">
        <authorList>
            <person name="Sharma Rahul"/>
            <person name="Thines Marco"/>
        </authorList>
    </citation>
    <scope>NUCLEOTIDE SEQUENCE [LARGE SCALE GENOMIC DNA]</scope>
</reference>
<keyword evidence="2" id="KW-1185">Reference proteome</keyword>
<evidence type="ECO:0000313" key="2">
    <source>
        <dbReference type="Proteomes" id="UP000054928"/>
    </source>
</evidence>
<evidence type="ECO:0000313" key="1">
    <source>
        <dbReference type="EMBL" id="CEG38583.1"/>
    </source>
</evidence>
<dbReference type="AlphaFoldDB" id="A0A0P1ACY4"/>
<protein>
    <submittedName>
        <fullName evidence="1">Uncharacterized protein</fullName>
    </submittedName>
</protein>
<sequence length="50" mass="5868">MIRAALLNFKYVKVYENYYKIYEVDRTTGSVGVVFLARRYFIVVVTTLLA</sequence>
<dbReference type="Proteomes" id="UP000054928">
    <property type="component" value="Unassembled WGS sequence"/>
</dbReference>
<proteinExistence type="predicted"/>
<organism evidence="1 2">
    <name type="scientific">Plasmopara halstedii</name>
    <name type="common">Downy mildew of sunflower</name>
    <dbReference type="NCBI Taxonomy" id="4781"/>
    <lineage>
        <taxon>Eukaryota</taxon>
        <taxon>Sar</taxon>
        <taxon>Stramenopiles</taxon>
        <taxon>Oomycota</taxon>
        <taxon>Peronosporomycetes</taxon>
        <taxon>Peronosporales</taxon>
        <taxon>Peronosporaceae</taxon>
        <taxon>Plasmopara</taxon>
    </lineage>
</organism>
<dbReference type="GeneID" id="36403702"/>